<reference evidence="1 2" key="1">
    <citation type="submission" date="2020-06" db="EMBL/GenBank/DDBJ databases">
        <title>Genome mining for natural products.</title>
        <authorList>
            <person name="Zhang B."/>
            <person name="Shi J."/>
            <person name="Ge H."/>
        </authorList>
    </citation>
    <scope>NUCLEOTIDE SEQUENCE [LARGE SCALE GENOMIC DNA]</scope>
    <source>
        <strain evidence="1 2">NA02069</strain>
    </source>
</reference>
<sequence>MASDAESRVRLSGRTLVLSRLRENAGEYANLFSRAKAEIGHAECLCRTPTLRLVIRCSRAGRYHLAGWPGEGELHDPPCPFHKLAPGLSGREAYSAEAIREGDNGVSIRLDAVLARSLTEPPTAQTSGEPREGRSRRTVGLLGLLHWLWDESQLTAWHPRWRRRNWWICHARLRQQTEDCSINQDPADTALYVVPPFRPDTAEQNTAAFEAFKARLGRHGSKEHRGLILGEIKTVTPTQYGARYALAHQRAPLFISAALDQRVRRSYRPVFAEAGAGHDARRVGLFLVELSAKGNLTIVDMAAMLLNSLYIPADSSHEVAMGNALAHHGRAFVKPVRYDGTEAVFPDFVLTDVTPHAYVEVYGIHGREDYDQRKRIKQAHYQRQGAELIEWDVVEPIPDLSLHRGRRTSRTEPDTVR</sequence>
<evidence type="ECO:0000313" key="1">
    <source>
        <dbReference type="EMBL" id="QKZ20324.1"/>
    </source>
</evidence>
<dbReference type="Proteomes" id="UP000509418">
    <property type="component" value="Chromosome"/>
</dbReference>
<protein>
    <submittedName>
        <fullName evidence="1">DUF1173 family protein</fullName>
    </submittedName>
</protein>
<accession>A0A7H8TA96</accession>
<organism evidence="1 2">
    <name type="scientific">Streptomyces chartreusis</name>
    <dbReference type="NCBI Taxonomy" id="1969"/>
    <lineage>
        <taxon>Bacteria</taxon>
        <taxon>Bacillati</taxon>
        <taxon>Actinomycetota</taxon>
        <taxon>Actinomycetes</taxon>
        <taxon>Kitasatosporales</taxon>
        <taxon>Streptomycetaceae</taxon>
        <taxon>Streptomyces</taxon>
    </lineage>
</organism>
<dbReference type="EMBL" id="CP056041">
    <property type="protein sequence ID" value="QKZ20324.1"/>
    <property type="molecule type" value="Genomic_DNA"/>
</dbReference>
<name>A0A7H8TA96_STRCX</name>
<gene>
    <name evidence="1" type="ORF">HUT05_25025</name>
</gene>
<evidence type="ECO:0000313" key="2">
    <source>
        <dbReference type="Proteomes" id="UP000509418"/>
    </source>
</evidence>
<dbReference type="InterPro" id="IPR009553">
    <property type="entry name" value="DUF1173"/>
</dbReference>
<dbReference type="RefSeq" id="WP_176576384.1">
    <property type="nucleotide sequence ID" value="NZ_CBDRGH010000036.1"/>
</dbReference>
<dbReference type="AlphaFoldDB" id="A0A7H8TA96"/>
<keyword evidence="2" id="KW-1185">Reference proteome</keyword>
<proteinExistence type="predicted"/>
<dbReference type="Pfam" id="PF06666">
    <property type="entry name" value="DUF1173"/>
    <property type="match status" value="1"/>
</dbReference>